<dbReference type="CDD" id="cd07713">
    <property type="entry name" value="DHPS-like_MBL-fold"/>
    <property type="match status" value="1"/>
</dbReference>
<sequence>MVVKNVKIYVLGEDYAGYNSPFLSQHGLSFLIKIEDESEKIKNILFDVGTYAKPILFNMKLLHLDPQEIDAIILSHSHVDHTGGVVEMVKAIQKNPIPIFAHPHIFKTSFALDPEFSLANSLTESIKKDVERSGGRWILSSDPIRLIEGVSTLGEIKKEEQLEFEKTPTIKLYYIEDGRLVEDRVEDEIGLYIETRKGLIIVSGCSHPGIVSMIKKAIHLSGVNKVYAVIGGFHLIDANEDRINKTIAHLKKLGVERIYTGHCTGFKAEYRLSEEFGERFERLHAGKVIEI</sequence>
<evidence type="ECO:0000259" key="1">
    <source>
        <dbReference type="SMART" id="SM00849"/>
    </source>
</evidence>
<reference evidence="2" key="1">
    <citation type="submission" date="2009-10" db="EMBL/GenBank/DDBJ databases">
        <title>Complete sequence of chromosome of Methanocaldococcus vulcanius M7.</title>
        <authorList>
            <consortium name="US DOE Joint Genome Institute"/>
            <person name="Lucas S."/>
            <person name="Copeland A."/>
            <person name="Lapidus A."/>
            <person name="Glavina del Rio T."/>
            <person name="Dalin E."/>
            <person name="Tice H."/>
            <person name="Bruce D."/>
            <person name="Goodwin L."/>
            <person name="Pitluck S."/>
            <person name="Lcollab F.I."/>
            <person name="Brettin T."/>
            <person name="Detter J.C."/>
            <person name="Han C."/>
            <person name="Tapia R."/>
            <person name="Kuske C.R."/>
            <person name="Schmutz J."/>
            <person name="Larimer F."/>
            <person name="Land M."/>
            <person name="Hauser L."/>
            <person name="Kyrpides N."/>
            <person name="Ovchinikova G."/>
            <person name="Sieprawska-Lupa M."/>
            <person name="Whitman W.B."/>
            <person name="Woyke T."/>
        </authorList>
    </citation>
    <scope>NUCLEOTIDE SEQUENCE [LARGE SCALE GENOMIC DNA]</scope>
    <source>
        <strain evidence="2">M7</strain>
    </source>
</reference>
<dbReference type="Gene3D" id="3.60.15.10">
    <property type="entry name" value="Ribonuclease Z/Hydroxyacylglutathione hydrolase-like"/>
    <property type="match status" value="1"/>
</dbReference>
<evidence type="ECO:0000313" key="2">
    <source>
        <dbReference type="EMBL" id="ACX73088.1"/>
    </source>
</evidence>
<dbReference type="GeneID" id="8513572"/>
<keyword evidence="3" id="KW-1185">Reference proteome</keyword>
<evidence type="ECO:0000313" key="3">
    <source>
        <dbReference type="Proteomes" id="UP000002063"/>
    </source>
</evidence>
<dbReference type="KEGG" id="mvu:Metvu_1232"/>
<dbReference type="InterPro" id="IPR036866">
    <property type="entry name" value="RibonucZ/Hydroxyglut_hydro"/>
</dbReference>
<dbReference type="SUPFAM" id="SSF56281">
    <property type="entry name" value="Metallo-hydrolase/oxidoreductase"/>
    <property type="match status" value="1"/>
</dbReference>
<accession>C9RHN6</accession>
<dbReference type="PANTHER" id="PTHR13754">
    <property type="entry name" value="METALLO-BETA-LACTAMASE SUPERFAMILY PROTEIN"/>
    <property type="match status" value="1"/>
</dbReference>
<dbReference type="InterPro" id="IPR041712">
    <property type="entry name" value="DHPS-like_MBL-fold"/>
</dbReference>
<dbReference type="OrthoDB" id="7773at2157"/>
<protein>
    <submittedName>
        <fullName evidence="2">Beta-lactamase domain protein</fullName>
    </submittedName>
</protein>
<dbReference type="AlphaFoldDB" id="C9RHN6"/>
<dbReference type="SMART" id="SM00849">
    <property type="entry name" value="Lactamase_B"/>
    <property type="match status" value="1"/>
</dbReference>
<dbReference type="eggNOG" id="arCOG00503">
    <property type="taxonomic scope" value="Archaea"/>
</dbReference>
<gene>
    <name evidence="2" type="ordered locus">Metvu_1232</name>
</gene>
<dbReference type="GO" id="GO:0016740">
    <property type="term" value="F:transferase activity"/>
    <property type="evidence" value="ECO:0007669"/>
    <property type="project" value="TreeGrafter"/>
</dbReference>
<organism evidence="2 3">
    <name type="scientific">Methanocaldococcus vulcanius (strain ATCC 700851 / DSM 12094 / M7)</name>
    <name type="common">Methanococcus vulcanius</name>
    <dbReference type="NCBI Taxonomy" id="579137"/>
    <lineage>
        <taxon>Archaea</taxon>
        <taxon>Methanobacteriati</taxon>
        <taxon>Methanobacteriota</taxon>
        <taxon>Methanomada group</taxon>
        <taxon>Methanococci</taxon>
        <taxon>Methanococcales</taxon>
        <taxon>Methanocaldococcaceae</taxon>
        <taxon>Methanocaldococcus</taxon>
    </lineage>
</organism>
<dbReference type="HOGENOM" id="CLU_036012_0_0_2"/>
<dbReference type="STRING" id="579137.Metvu_1232"/>
<proteinExistence type="predicted"/>
<dbReference type="PANTHER" id="PTHR13754:SF18">
    <property type="entry name" value="7,8-DIHYDROPTERIN-6-METHYL-4-(BETA-D-RIBOFURANOSYL)-AMINOBENZENE-5'-PHOSPHATE SYNTHASE"/>
    <property type="match status" value="1"/>
</dbReference>
<dbReference type="InterPro" id="IPR001279">
    <property type="entry name" value="Metallo-B-lactamas"/>
</dbReference>
<dbReference type="EMBL" id="CP001787">
    <property type="protein sequence ID" value="ACX73088.1"/>
    <property type="molecule type" value="Genomic_DNA"/>
</dbReference>
<dbReference type="Proteomes" id="UP000002063">
    <property type="component" value="Chromosome"/>
</dbReference>
<feature type="domain" description="Metallo-beta-lactamase" evidence="1">
    <location>
        <begin position="26"/>
        <end position="262"/>
    </location>
</feature>
<dbReference type="Pfam" id="PF00753">
    <property type="entry name" value="Lactamase_B"/>
    <property type="match status" value="1"/>
</dbReference>
<dbReference type="RefSeq" id="WP_015733308.1">
    <property type="nucleotide sequence ID" value="NC_013407.1"/>
</dbReference>
<dbReference type="InterPro" id="IPR052926">
    <property type="entry name" value="Metallo-beta-lactamase_dom"/>
</dbReference>
<name>C9RHN6_METVM</name>